<dbReference type="Proteomes" id="UP000589620">
    <property type="component" value="Unassembled WGS sequence"/>
</dbReference>
<comment type="caution">
    <text evidence="6">The sequence shown here is derived from an EMBL/GenBank/DDBJ whole genome shotgun (WGS) entry which is preliminary data.</text>
</comment>
<evidence type="ECO:0000256" key="3">
    <source>
        <dbReference type="ARBA" id="ARBA00022801"/>
    </source>
</evidence>
<keyword evidence="7" id="KW-1185">Reference proteome</keyword>
<dbReference type="EMBL" id="JACCBJ010000001">
    <property type="protein sequence ID" value="NYD74959.1"/>
    <property type="molecule type" value="Genomic_DNA"/>
</dbReference>
<keyword evidence="3" id="KW-0378">Hydrolase</keyword>
<gene>
    <name evidence="6" type="ORF">BJ963_002478</name>
</gene>
<sequence>MTISRLDEQVRINEGVDPNAAIKLIADASREAGNVLGRGSAAVALFNDYLGWAAAQERLLTNAFPTSEVRRLLTSQRYWTIQVMDPVAYGATLTDLIALELNERIGGLQIAEEMLKREVAIWNVPSLDSSFPEHLHAAVVDTNVLMRSKGTMPDLDWSALTDTRRGQPIAIAIPAVVVEELDTLKHANGKMDIDGESHDRRWLATLALGWLQRTFMSDFQRVEVRPFSQGESGPSSALYAVLMFESLHHRPLPKNDSEIIDTALSLRPFAKSVTLVSYDLHMVFTARHLDLRAIAPPEGGSSAS</sequence>
<evidence type="ECO:0000313" key="7">
    <source>
        <dbReference type="Proteomes" id="UP000589620"/>
    </source>
</evidence>
<dbReference type="GO" id="GO:0004518">
    <property type="term" value="F:nuclease activity"/>
    <property type="evidence" value="ECO:0007669"/>
    <property type="project" value="UniProtKB-KW"/>
</dbReference>
<evidence type="ECO:0000256" key="2">
    <source>
        <dbReference type="ARBA" id="ARBA00022723"/>
    </source>
</evidence>
<dbReference type="AlphaFoldDB" id="A0A852T0J0"/>
<proteinExistence type="predicted"/>
<organism evidence="6 7">
    <name type="scientific">Leifsonia soli</name>
    <dbReference type="NCBI Taxonomy" id="582665"/>
    <lineage>
        <taxon>Bacteria</taxon>
        <taxon>Bacillati</taxon>
        <taxon>Actinomycetota</taxon>
        <taxon>Actinomycetes</taxon>
        <taxon>Micrococcales</taxon>
        <taxon>Microbacteriaceae</taxon>
        <taxon>Leifsonia</taxon>
    </lineage>
</organism>
<dbReference type="InterPro" id="IPR002716">
    <property type="entry name" value="PIN_dom"/>
</dbReference>
<evidence type="ECO:0000313" key="6">
    <source>
        <dbReference type="EMBL" id="NYD74959.1"/>
    </source>
</evidence>
<keyword evidence="4" id="KW-0460">Magnesium</keyword>
<feature type="domain" description="PIN" evidence="5">
    <location>
        <begin position="139"/>
        <end position="293"/>
    </location>
</feature>
<dbReference type="GO" id="GO:0046872">
    <property type="term" value="F:metal ion binding"/>
    <property type="evidence" value="ECO:0007669"/>
    <property type="project" value="UniProtKB-KW"/>
</dbReference>
<dbReference type="GO" id="GO:0016787">
    <property type="term" value="F:hydrolase activity"/>
    <property type="evidence" value="ECO:0007669"/>
    <property type="project" value="UniProtKB-KW"/>
</dbReference>
<keyword evidence="2" id="KW-0479">Metal-binding</keyword>
<reference evidence="6 7" key="1">
    <citation type="submission" date="2020-07" db="EMBL/GenBank/DDBJ databases">
        <title>Sequencing the genomes of 1000 actinobacteria strains.</title>
        <authorList>
            <person name="Klenk H.-P."/>
        </authorList>
    </citation>
    <scope>NUCLEOTIDE SEQUENCE [LARGE SCALE GENOMIC DNA]</scope>
    <source>
        <strain evidence="6 7">DSM 23871</strain>
    </source>
</reference>
<protein>
    <recommendedName>
        <fullName evidence="5">PIN domain-containing protein</fullName>
    </recommendedName>
</protein>
<accession>A0A852T0J0</accession>
<evidence type="ECO:0000256" key="4">
    <source>
        <dbReference type="ARBA" id="ARBA00022842"/>
    </source>
</evidence>
<keyword evidence="1" id="KW-0540">Nuclease</keyword>
<evidence type="ECO:0000256" key="1">
    <source>
        <dbReference type="ARBA" id="ARBA00022722"/>
    </source>
</evidence>
<dbReference type="Pfam" id="PF13638">
    <property type="entry name" value="PIN_4"/>
    <property type="match status" value="1"/>
</dbReference>
<name>A0A852T0J0_9MICO</name>
<evidence type="ECO:0000259" key="5">
    <source>
        <dbReference type="Pfam" id="PF13638"/>
    </source>
</evidence>
<dbReference type="Gene3D" id="3.40.50.1010">
    <property type="entry name" value="5'-nuclease"/>
    <property type="match status" value="1"/>
</dbReference>
<dbReference type="RefSeq" id="WP_179457017.1">
    <property type="nucleotide sequence ID" value="NZ_BAAAPX010000001.1"/>
</dbReference>